<dbReference type="InterPro" id="IPR004027">
    <property type="entry name" value="SEC_C_motif"/>
</dbReference>
<keyword evidence="2" id="KW-0472">Membrane</keyword>
<dbReference type="PANTHER" id="PTHR30164">
    <property type="entry name" value="MTFA PEPTIDASE"/>
    <property type="match status" value="1"/>
</dbReference>
<dbReference type="GO" id="GO:0004177">
    <property type="term" value="F:aminopeptidase activity"/>
    <property type="evidence" value="ECO:0007669"/>
    <property type="project" value="TreeGrafter"/>
</dbReference>
<evidence type="ECO:0000256" key="2">
    <source>
        <dbReference type="SAM" id="Phobius"/>
    </source>
</evidence>
<dbReference type="EMBL" id="SJPX01000001">
    <property type="protein sequence ID" value="TWU58226.1"/>
    <property type="molecule type" value="Genomic_DNA"/>
</dbReference>
<evidence type="ECO:0008006" key="5">
    <source>
        <dbReference type="Google" id="ProtNLM"/>
    </source>
</evidence>
<dbReference type="SUPFAM" id="SSF103642">
    <property type="entry name" value="Sec-C motif"/>
    <property type="match status" value="1"/>
</dbReference>
<keyword evidence="2" id="KW-0812">Transmembrane</keyword>
<feature type="transmembrane region" description="Helical" evidence="2">
    <location>
        <begin position="20"/>
        <end position="47"/>
    </location>
</feature>
<sequence>MLVTPQSNRHNFNVSLGLAIAVTSIGITLAFASPWWLLAALGAPLVFGWSRHKTKRRLEVMNAPFPVAWEQTLLADVAYFVALDTDQRDRFRKLMQVFVDEVAITGIRTDVDERTVALVAASAVIPIFGFDDWEYSGLGEVLIYPNAYGEGYKTDAGSDRRTLGMIGAYHLSGVMILSKPDLIAGFTNQTDKRNVGIHEFSHLVDKQDGSIDGVIATSTGDAAVDVAATDVTVPWIRWVAEELRRQPGHDEHIDDYAYTNEAEYLAVLSEYFFDTPAMLAKKDPHLYEMLEKIYRQDPKKLLANVSHPIGQRKRRIGRNDNCPCGSGEKFKRCCLKRHRRRPGHHQTPSSTLPSGDRSTESQARN</sequence>
<feature type="region of interest" description="Disordered" evidence="1">
    <location>
        <begin position="338"/>
        <end position="365"/>
    </location>
</feature>
<dbReference type="SUPFAM" id="SSF55486">
    <property type="entry name" value="Metalloproteases ('zincins'), catalytic domain"/>
    <property type="match status" value="1"/>
</dbReference>
<dbReference type="PANTHER" id="PTHR30164:SF2">
    <property type="entry name" value="PROTEIN MTFA"/>
    <property type="match status" value="1"/>
</dbReference>
<dbReference type="Proteomes" id="UP000317977">
    <property type="component" value="Unassembled WGS sequence"/>
</dbReference>
<dbReference type="Gene3D" id="1.10.472.150">
    <property type="entry name" value="Glucose-regulated metallo-peptidase M90, N-terminal domain"/>
    <property type="match status" value="1"/>
</dbReference>
<protein>
    <recommendedName>
        <fullName evidence="5">Protein MtfA</fullName>
    </recommendedName>
</protein>
<dbReference type="OrthoDB" id="9786424at2"/>
<dbReference type="InterPro" id="IPR042252">
    <property type="entry name" value="MtfA_N"/>
</dbReference>
<accession>A0A5C6FDQ2</accession>
<dbReference type="GO" id="GO:0008237">
    <property type="term" value="F:metallopeptidase activity"/>
    <property type="evidence" value="ECO:0007669"/>
    <property type="project" value="InterPro"/>
</dbReference>
<dbReference type="GO" id="GO:0005829">
    <property type="term" value="C:cytosol"/>
    <property type="evidence" value="ECO:0007669"/>
    <property type="project" value="TreeGrafter"/>
</dbReference>
<proteinExistence type="predicted"/>
<gene>
    <name evidence="3" type="ORF">Poly59_11370</name>
</gene>
<dbReference type="AlphaFoldDB" id="A0A5C6FDQ2"/>
<evidence type="ECO:0000313" key="3">
    <source>
        <dbReference type="EMBL" id="TWU58226.1"/>
    </source>
</evidence>
<dbReference type="RefSeq" id="WP_146532998.1">
    <property type="nucleotide sequence ID" value="NZ_SJPX01000001.1"/>
</dbReference>
<keyword evidence="2" id="KW-1133">Transmembrane helix</keyword>
<dbReference type="Pfam" id="PF02810">
    <property type="entry name" value="SEC-C"/>
    <property type="match status" value="1"/>
</dbReference>
<comment type="caution">
    <text evidence="3">The sequence shown here is derived from an EMBL/GenBank/DDBJ whole genome shotgun (WGS) entry which is preliminary data.</text>
</comment>
<organism evidence="3 4">
    <name type="scientific">Rubripirellula reticaptiva</name>
    <dbReference type="NCBI Taxonomy" id="2528013"/>
    <lineage>
        <taxon>Bacteria</taxon>
        <taxon>Pseudomonadati</taxon>
        <taxon>Planctomycetota</taxon>
        <taxon>Planctomycetia</taxon>
        <taxon>Pirellulales</taxon>
        <taxon>Pirellulaceae</taxon>
        <taxon>Rubripirellula</taxon>
    </lineage>
</organism>
<name>A0A5C6FDQ2_9BACT</name>
<dbReference type="CDD" id="cd20169">
    <property type="entry name" value="Peptidase_M90_mtfA"/>
    <property type="match status" value="1"/>
</dbReference>
<dbReference type="InterPro" id="IPR010384">
    <property type="entry name" value="MtfA_fam"/>
</dbReference>
<reference evidence="3 4" key="1">
    <citation type="submission" date="2019-02" db="EMBL/GenBank/DDBJ databases">
        <title>Deep-cultivation of Planctomycetes and their phenomic and genomic characterization uncovers novel biology.</title>
        <authorList>
            <person name="Wiegand S."/>
            <person name="Jogler M."/>
            <person name="Boedeker C."/>
            <person name="Pinto D."/>
            <person name="Vollmers J."/>
            <person name="Rivas-Marin E."/>
            <person name="Kohn T."/>
            <person name="Peeters S.H."/>
            <person name="Heuer A."/>
            <person name="Rast P."/>
            <person name="Oberbeckmann S."/>
            <person name="Bunk B."/>
            <person name="Jeske O."/>
            <person name="Meyerdierks A."/>
            <person name="Storesund J.E."/>
            <person name="Kallscheuer N."/>
            <person name="Luecker S."/>
            <person name="Lage O.M."/>
            <person name="Pohl T."/>
            <person name="Merkel B.J."/>
            <person name="Hornburger P."/>
            <person name="Mueller R.-W."/>
            <person name="Bruemmer F."/>
            <person name="Labrenz M."/>
            <person name="Spormann A.M."/>
            <person name="Op Den Camp H."/>
            <person name="Overmann J."/>
            <person name="Amann R."/>
            <person name="Jetten M.S.M."/>
            <person name="Mascher T."/>
            <person name="Medema M.H."/>
            <person name="Devos D.P."/>
            <person name="Kaster A.-K."/>
            <person name="Ovreas L."/>
            <person name="Rohde M."/>
            <person name="Galperin M.Y."/>
            <person name="Jogler C."/>
        </authorList>
    </citation>
    <scope>NUCLEOTIDE SEQUENCE [LARGE SCALE GENOMIC DNA]</scope>
    <source>
        <strain evidence="3 4">Poly59</strain>
    </source>
</reference>
<dbReference type="Pfam" id="PF06167">
    <property type="entry name" value="Peptidase_M90"/>
    <property type="match status" value="1"/>
</dbReference>
<evidence type="ECO:0000313" key="4">
    <source>
        <dbReference type="Proteomes" id="UP000317977"/>
    </source>
</evidence>
<dbReference type="Gene3D" id="3.40.390.10">
    <property type="entry name" value="Collagenase (Catalytic Domain)"/>
    <property type="match status" value="1"/>
</dbReference>
<keyword evidence="4" id="KW-1185">Reference proteome</keyword>
<evidence type="ECO:0000256" key="1">
    <source>
        <dbReference type="SAM" id="MobiDB-lite"/>
    </source>
</evidence>
<dbReference type="InterPro" id="IPR024079">
    <property type="entry name" value="MetalloPept_cat_dom_sf"/>
</dbReference>